<sequence length="58" mass="6661">MTKRTKKARFDGFFFVWSKVFHSFGYIRANALAKVNASMSESHDDCCSFTRGTSRLDC</sequence>
<dbReference type="Proteomes" id="UP000236903">
    <property type="component" value="Chromosome"/>
</dbReference>
<name>A0AAD0DU39_9PSED</name>
<accession>A0AAD0DU39</accession>
<evidence type="ECO:0000313" key="1">
    <source>
        <dbReference type="EMBL" id="AVB18137.1"/>
    </source>
</evidence>
<dbReference type="KEGG" id="pavl:BKM03_01750"/>
<dbReference type="AlphaFoldDB" id="A0AAD0DU39"/>
<protein>
    <submittedName>
        <fullName evidence="1">Uncharacterized protein</fullName>
    </submittedName>
</protein>
<proteinExistence type="predicted"/>
<organism evidence="1 2">
    <name type="scientific">Pseudomonas avellanae</name>
    <dbReference type="NCBI Taxonomy" id="46257"/>
    <lineage>
        <taxon>Bacteria</taxon>
        <taxon>Pseudomonadati</taxon>
        <taxon>Pseudomonadota</taxon>
        <taxon>Gammaproteobacteria</taxon>
        <taxon>Pseudomonadales</taxon>
        <taxon>Pseudomonadaceae</taxon>
        <taxon>Pseudomonas</taxon>
    </lineage>
</organism>
<evidence type="ECO:0000313" key="2">
    <source>
        <dbReference type="Proteomes" id="UP000236903"/>
    </source>
</evidence>
<dbReference type="EMBL" id="CP026562">
    <property type="protein sequence ID" value="AVB18137.1"/>
    <property type="molecule type" value="Genomic_DNA"/>
</dbReference>
<gene>
    <name evidence="1" type="ORF">BKM03_01750</name>
</gene>
<reference evidence="1 2" key="1">
    <citation type="submission" date="2018-02" db="EMBL/GenBank/DDBJ databases">
        <title>Comparative genomics of Pseudomonas syringae.</title>
        <authorList>
            <person name="Hulin M.T."/>
        </authorList>
    </citation>
    <scope>NUCLEOTIDE SEQUENCE [LARGE SCALE GENOMIC DNA]</scope>
    <source>
        <strain evidence="1 2">R2leaf</strain>
    </source>
</reference>